<evidence type="ECO:0000313" key="4">
    <source>
        <dbReference type="Proteomes" id="UP001232156"/>
    </source>
</evidence>
<sequence>MEEAGGLPPPANRLSGGRYDHVVIGGGFVGLWTALHVRQLQPDARIAVIERYRCGSGASGRNGGSVMSWWSEIGALLAIADAAEAVRLAQASQEAIESIEQFCLEHGIDAHFTRGGWLWTATLDPHRDSWAEVLKHCERLGHMPFDVLRPQDVAVRTGSPVHLHGILEPGAVTVQPARLVIGMRRVALEQGIQIFEETPVTHIETGDPVRVHTDDGTVTAQSVVLATNAWAAAIPALSRLIVPVNSSIVVTEPVRDVLHGSGWRGDEAINDSQTMVNYYRKTRDGRLAFGKGTGALARGSHIDATFSAHEPSLRLTEADLRHTYPQLASARVTHRWSGPIDRTYDNLPVLGTVPGTGNVHYGIGWSGHGVAPSYLGGRILARLALNIRDEWSECALVNRVARRFPVEPFRSVGGNVIRNAVLRKERAAREGRAVSWVDMMLAKLAPGGH</sequence>
<feature type="domain" description="FAD dependent oxidoreductase" evidence="2">
    <location>
        <begin position="20"/>
        <end position="383"/>
    </location>
</feature>
<evidence type="ECO:0000313" key="3">
    <source>
        <dbReference type="EMBL" id="MDR4125839.1"/>
    </source>
</evidence>
<name>A0ABU1D5X0_9BURK</name>
<keyword evidence="4" id="KW-1185">Reference proteome</keyword>
<evidence type="ECO:0000256" key="1">
    <source>
        <dbReference type="ARBA" id="ARBA00023002"/>
    </source>
</evidence>
<dbReference type="Proteomes" id="UP001232156">
    <property type="component" value="Unassembled WGS sequence"/>
</dbReference>
<gene>
    <name evidence="3" type="ORF">Q8947_07555</name>
</gene>
<reference evidence="3 4" key="1">
    <citation type="submission" date="2023-08" db="EMBL/GenBank/DDBJ databases">
        <title>Alcaligenaceae gen. nov., a novel taxon isolated from the sludge of Yixing Pesticide Factory.</title>
        <authorList>
            <person name="Ruan L."/>
        </authorList>
    </citation>
    <scope>NUCLEOTIDE SEQUENCE [LARGE SCALE GENOMIC DNA]</scope>
    <source>
        <strain evidence="3 4">LG-2</strain>
    </source>
</reference>
<dbReference type="PANTHER" id="PTHR13847">
    <property type="entry name" value="SARCOSINE DEHYDROGENASE-RELATED"/>
    <property type="match status" value="1"/>
</dbReference>
<dbReference type="GO" id="GO:0016491">
    <property type="term" value="F:oxidoreductase activity"/>
    <property type="evidence" value="ECO:0007669"/>
    <property type="project" value="UniProtKB-KW"/>
</dbReference>
<dbReference type="Gene3D" id="3.30.9.10">
    <property type="entry name" value="D-Amino Acid Oxidase, subunit A, domain 2"/>
    <property type="match status" value="1"/>
</dbReference>
<dbReference type="EC" id="1.-.-.-" evidence="3"/>
<evidence type="ECO:0000259" key="2">
    <source>
        <dbReference type="Pfam" id="PF01266"/>
    </source>
</evidence>
<dbReference type="EMBL" id="JAUZQE010000013">
    <property type="protein sequence ID" value="MDR4125839.1"/>
    <property type="molecule type" value="Genomic_DNA"/>
</dbReference>
<proteinExistence type="predicted"/>
<dbReference type="PANTHER" id="PTHR13847:SF285">
    <property type="entry name" value="FAD DEPENDENT OXIDOREDUCTASE DOMAIN-CONTAINING PROTEIN"/>
    <property type="match status" value="1"/>
</dbReference>
<protein>
    <submittedName>
        <fullName evidence="3">FAD-dependent oxidoreductase</fullName>
        <ecNumber evidence="3">1.-.-.-</ecNumber>
    </submittedName>
</protein>
<comment type="caution">
    <text evidence="3">The sequence shown here is derived from an EMBL/GenBank/DDBJ whole genome shotgun (WGS) entry which is preliminary data.</text>
</comment>
<dbReference type="SUPFAM" id="SSF51905">
    <property type="entry name" value="FAD/NAD(P)-binding domain"/>
    <property type="match status" value="1"/>
</dbReference>
<keyword evidence="1 3" id="KW-0560">Oxidoreductase</keyword>
<accession>A0ABU1D5X0</accession>
<dbReference type="RefSeq" id="WP_165278057.1">
    <property type="nucleotide sequence ID" value="NZ_JAUZQE010000013.1"/>
</dbReference>
<organism evidence="3 4">
    <name type="scientific">Yanghanlia caeni</name>
    <dbReference type="NCBI Taxonomy" id="3064283"/>
    <lineage>
        <taxon>Bacteria</taxon>
        <taxon>Pseudomonadati</taxon>
        <taxon>Pseudomonadota</taxon>
        <taxon>Betaproteobacteria</taxon>
        <taxon>Burkholderiales</taxon>
        <taxon>Alcaligenaceae</taxon>
        <taxon>Yanghanlia</taxon>
    </lineage>
</organism>
<dbReference type="InterPro" id="IPR006076">
    <property type="entry name" value="FAD-dep_OxRdtase"/>
</dbReference>
<dbReference type="Gene3D" id="3.50.50.60">
    <property type="entry name" value="FAD/NAD(P)-binding domain"/>
    <property type="match status" value="1"/>
</dbReference>
<dbReference type="InterPro" id="IPR036188">
    <property type="entry name" value="FAD/NAD-bd_sf"/>
</dbReference>
<dbReference type="Pfam" id="PF01266">
    <property type="entry name" value="DAO"/>
    <property type="match status" value="1"/>
</dbReference>